<dbReference type="EMBL" id="JAYMYJ010000124">
    <property type="protein sequence ID" value="MEB4592186.1"/>
    <property type="molecule type" value="Genomic_DNA"/>
</dbReference>
<reference evidence="3" key="1">
    <citation type="submission" date="2023-07" db="EMBL/GenBank/DDBJ databases">
        <title>The carbon used by Thiothrix.</title>
        <authorList>
            <person name="Chen L."/>
        </authorList>
    </citation>
    <scope>NUCLEOTIDE SEQUENCE [LARGE SCALE GENOMIC DNA]</scope>
</reference>
<dbReference type="InterPro" id="IPR042268">
    <property type="entry name" value="BamC_C"/>
</dbReference>
<feature type="signal peptide" evidence="1">
    <location>
        <begin position="1"/>
        <end position="23"/>
    </location>
</feature>
<comment type="caution">
    <text evidence="2">The sequence shown here is derived from an EMBL/GenBank/DDBJ whole genome shotgun (WGS) entry which is preliminary data.</text>
</comment>
<evidence type="ECO:0000313" key="3">
    <source>
        <dbReference type="Proteomes" id="UP001308005"/>
    </source>
</evidence>
<accession>A0ABU6CZC9</accession>
<evidence type="ECO:0000313" key="2">
    <source>
        <dbReference type="EMBL" id="MEB4592186.1"/>
    </source>
</evidence>
<dbReference type="Pfam" id="PF06804">
    <property type="entry name" value="Lipoprotein_18"/>
    <property type="match status" value="1"/>
</dbReference>
<dbReference type="RefSeq" id="WP_324696339.1">
    <property type="nucleotide sequence ID" value="NZ_JAYMYJ010000124.1"/>
</dbReference>
<gene>
    <name evidence="2" type="primary">bamC</name>
    <name evidence="2" type="ORF">VSS37_14440</name>
</gene>
<keyword evidence="3" id="KW-1185">Reference proteome</keyword>
<name>A0ABU6CZC9_9GAMM</name>
<organism evidence="2 3">
    <name type="scientific">Candidatus Thiothrix phosphatis</name>
    <dbReference type="NCBI Taxonomy" id="3112415"/>
    <lineage>
        <taxon>Bacteria</taxon>
        <taxon>Pseudomonadati</taxon>
        <taxon>Pseudomonadota</taxon>
        <taxon>Gammaproteobacteria</taxon>
        <taxon>Thiotrichales</taxon>
        <taxon>Thiotrichaceae</taxon>
        <taxon>Thiothrix</taxon>
    </lineage>
</organism>
<sequence>MTPMTIFHSSRWMLAVGSVLALSACSGFNIDSVGDRVDYKNNKSVNSLELPPDLNAPDYDNTFAAVPGGAVSANALEHGQAQSQTREVLPATAGIQLMREGNVRWLQVNAPADAVWPKLHAFWQTMGVAVKRDEPRIGIMETDWAENRAEIPLDGIRKALGKVFEGMYDAGSRDRFKIRLERPSAQATNIFLSHERAEENVSGTGVKWEYAPSKPELEAEMLNRLMVFMQGGDPTQNAKPVAEARQTSVPVAMTQLEGGQPALAVNGSANDVWVRTGVMLGRIGMSIEGQQRANGVYLASYAGDVGKDGQQGFFSRLFKSDRDMLKVGSRYQIQVSDAGSRSLITVGDADGNPLKPSAANALLERLKSEFER</sequence>
<keyword evidence="1" id="KW-0732">Signal</keyword>
<dbReference type="InterPro" id="IPR010653">
    <property type="entry name" value="NlpB/DapX"/>
</dbReference>
<protein>
    <submittedName>
        <fullName evidence="2">Outer membrane protein assembly factor BamC</fullName>
    </submittedName>
</protein>
<proteinExistence type="predicted"/>
<reference evidence="2 3" key="2">
    <citation type="submission" date="2024-01" db="EMBL/GenBank/DDBJ databases">
        <authorList>
            <person name="Xie X."/>
        </authorList>
    </citation>
    <scope>NUCLEOTIDE SEQUENCE [LARGE SCALE GENOMIC DNA]</scope>
    <source>
        <strain evidence="2">SCUT-1</strain>
    </source>
</reference>
<dbReference type="Proteomes" id="UP001308005">
    <property type="component" value="Unassembled WGS sequence"/>
</dbReference>
<evidence type="ECO:0000256" key="1">
    <source>
        <dbReference type="SAM" id="SignalP"/>
    </source>
</evidence>
<dbReference type="Gene3D" id="3.30.310.170">
    <property type="entry name" value="Outer membrane protein assembly factor BamC"/>
    <property type="match status" value="1"/>
</dbReference>
<feature type="chain" id="PRO_5045097459" evidence="1">
    <location>
        <begin position="24"/>
        <end position="372"/>
    </location>
</feature>